<proteinExistence type="predicted"/>
<feature type="transmembrane region" description="Helical" evidence="2">
    <location>
        <begin position="29"/>
        <end position="50"/>
    </location>
</feature>
<protein>
    <submittedName>
        <fullName evidence="3">Uncharacterized protein</fullName>
    </submittedName>
</protein>
<organism evidence="3 4">
    <name type="scientific">Lacrimispora sphenoides JCM 1415</name>
    <dbReference type="NCBI Taxonomy" id="1297793"/>
    <lineage>
        <taxon>Bacteria</taxon>
        <taxon>Bacillati</taxon>
        <taxon>Bacillota</taxon>
        <taxon>Clostridia</taxon>
        <taxon>Lachnospirales</taxon>
        <taxon>Lachnospiraceae</taxon>
        <taxon>Lacrimispora</taxon>
    </lineage>
</organism>
<gene>
    <name evidence="3" type="ORF">SAMN02745906_3718</name>
</gene>
<keyword evidence="2" id="KW-0812">Transmembrane</keyword>
<evidence type="ECO:0000256" key="1">
    <source>
        <dbReference type="SAM" id="MobiDB-lite"/>
    </source>
</evidence>
<keyword evidence="2" id="KW-0472">Membrane</keyword>
<keyword evidence="2" id="KW-1133">Transmembrane helix</keyword>
<feature type="region of interest" description="Disordered" evidence="1">
    <location>
        <begin position="1"/>
        <end position="21"/>
    </location>
</feature>
<sequence length="396" mass="44566">MNFLKKNSAKQGSCKMGKEKKPPGIRRRLAWTGGVVLLLIVLGVWVWNYLPIHYARFYLTRSALQTRGRLMDLWGKDKEGEGAEEDSLKLIADEVDWNGRSVLILPGGFGINWKEQRDEKHTFSQGSLDVYFLGAIRDGVHYWADRDNALISIPGIIGPTIRTSQDTLKEVIGFSIVPEERDHLRDQLETLKKDTIHMMNQSHMEFVSRDKSGVTIKASVPSGLFDTYLSKVGELLKEGPGKDMKEWGQMLEERKTQGETQDIFFTIDKGLHITDIKVEGLTDMSLLLESNGGLSVAGNIMLRERKLDMSAKVYFGNGQEGKRAFQIPEFNITYHNERFELGLKLSGGYEGGKISSDALEYGKLSETGEESSGDGLQKVKDEFLKRSGQLGLDFYK</sequence>
<dbReference type="EMBL" id="LT630003">
    <property type="protein sequence ID" value="SET99044.1"/>
    <property type="molecule type" value="Genomic_DNA"/>
</dbReference>
<keyword evidence="4" id="KW-1185">Reference proteome</keyword>
<reference evidence="3 4" key="1">
    <citation type="submission" date="2016-10" db="EMBL/GenBank/DDBJ databases">
        <authorList>
            <person name="Varghese N."/>
            <person name="Submissions S."/>
        </authorList>
    </citation>
    <scope>NUCLEOTIDE SEQUENCE [LARGE SCALE GENOMIC DNA]</scope>
    <source>
        <strain evidence="3 4">ATCC 19403</strain>
    </source>
</reference>
<accession>A0ABY1CEQ6</accession>
<evidence type="ECO:0000256" key="2">
    <source>
        <dbReference type="SAM" id="Phobius"/>
    </source>
</evidence>
<dbReference type="Proteomes" id="UP000198970">
    <property type="component" value="Chromosome I"/>
</dbReference>
<name>A0ABY1CEQ6_9FIRM</name>
<evidence type="ECO:0000313" key="4">
    <source>
        <dbReference type="Proteomes" id="UP000198970"/>
    </source>
</evidence>
<evidence type="ECO:0000313" key="3">
    <source>
        <dbReference type="EMBL" id="SET99044.1"/>
    </source>
</evidence>